<feature type="compositionally biased region" description="Low complexity" evidence="2">
    <location>
        <begin position="596"/>
        <end position="609"/>
    </location>
</feature>
<feature type="compositionally biased region" description="Low complexity" evidence="2">
    <location>
        <begin position="550"/>
        <end position="563"/>
    </location>
</feature>
<evidence type="ECO:0000313" key="3">
    <source>
        <dbReference type="EMBL" id="CAD7225784.1"/>
    </source>
</evidence>
<name>A0A7R8WBE4_9CRUS</name>
<proteinExistence type="predicted"/>
<feature type="compositionally biased region" description="Low complexity" evidence="2">
    <location>
        <begin position="317"/>
        <end position="336"/>
    </location>
</feature>
<dbReference type="OrthoDB" id="20839at2759"/>
<feature type="compositionally biased region" description="Pro residues" evidence="2">
    <location>
        <begin position="610"/>
        <end position="622"/>
    </location>
</feature>
<feature type="coiled-coil region" evidence="1">
    <location>
        <begin position="481"/>
        <end position="515"/>
    </location>
</feature>
<keyword evidence="1" id="KW-0175">Coiled coil</keyword>
<dbReference type="Gene3D" id="3.30.40.10">
    <property type="entry name" value="Zinc/RING finger domain, C3HC4 (zinc finger)"/>
    <property type="match status" value="1"/>
</dbReference>
<gene>
    <name evidence="3" type="ORF">CTOB1V02_LOCUS3716</name>
</gene>
<dbReference type="AlphaFoldDB" id="A0A7R8WBE4"/>
<sequence length="683" mass="72767">MLENIGDVMTIACYGISKVPEGDWFCRKCQSEDKNKRVRCELCPSKDGAFKRTVSGGWAHVICGLYHSEVNFMDTTLMEPIDCSGAKNMGAKCYICDQHGMTEDAEAEGLLWEVTKFSSTPSGETEFVGYCPQHMPNPRVKGSRAKKKPFMKQLNAFRPIPHDKASPQKHPPPGSLLKLVSSNHVGNSSEDTPSPLSLTTNGGGGGAGPSSKGPSPSASVTEPVTSNGGGLSMEAGVRAITPLTTPPISPHPAGATVKKEELSSSAAAYNEFFGVSAATAAASGVGDVKLFSPDDLLPEDEGQLRDKGKKSHSVIESSGAAGFSGSGARNKSPSSSSKKRSRHHSGHHHRKEKKARDSQANAQKGSKSIVENGFVATSSHHSLLGNELNLNSSMISDIAGINHTEAGIDLDESLSPNDQKYVGPSLPRRSTSTSFLGAVLGKPQQQPQTLEDLCEFHWTHSAQLLMEDAERFDISKITSDLYKLRADNEAKERRIVELEMRRNRLLAENARLTTSLATLPPLQSATSSVSGLHHSSSHHVPAPPPPLPQSPRGSSPLSRPASSNPHAIGSPGGGPPLVNAHHTPPPRASPLPSSPFAPSYPSSYSTGPPSLAPPIRGPPPTAPQTSRFLVHPSFSSTVMGFILCMLDSKWSPSTEPSTFPETPSLLADRSSPFPDRIHSQYQD</sequence>
<dbReference type="PANTHER" id="PTHR13793">
    <property type="entry name" value="PHD FINGER PROTEINS"/>
    <property type="match status" value="1"/>
</dbReference>
<dbReference type="InterPro" id="IPR050701">
    <property type="entry name" value="Histone_Mod_Regulator"/>
</dbReference>
<dbReference type="CDD" id="cd20901">
    <property type="entry name" value="CC_AF10"/>
    <property type="match status" value="1"/>
</dbReference>
<dbReference type="PANTHER" id="PTHR13793:SF107">
    <property type="entry name" value="BROMODOMAIN-CONTAINING PROTEIN HOMOLOG"/>
    <property type="match status" value="1"/>
</dbReference>
<feature type="compositionally biased region" description="Low complexity" evidence="2">
    <location>
        <begin position="651"/>
        <end position="664"/>
    </location>
</feature>
<feature type="region of interest" description="Disordered" evidence="2">
    <location>
        <begin position="159"/>
        <end position="232"/>
    </location>
</feature>
<accession>A0A7R8WBE4</accession>
<feature type="compositionally biased region" description="Polar residues" evidence="2">
    <location>
        <begin position="180"/>
        <end position="192"/>
    </location>
</feature>
<evidence type="ECO:0000256" key="2">
    <source>
        <dbReference type="SAM" id="MobiDB-lite"/>
    </source>
</evidence>
<dbReference type="InterPro" id="IPR013083">
    <property type="entry name" value="Znf_RING/FYVE/PHD"/>
</dbReference>
<reference evidence="3" key="1">
    <citation type="submission" date="2020-11" db="EMBL/GenBank/DDBJ databases">
        <authorList>
            <person name="Tran Van P."/>
        </authorList>
    </citation>
    <scope>NUCLEOTIDE SEQUENCE</scope>
</reference>
<feature type="region of interest" description="Disordered" evidence="2">
    <location>
        <begin position="297"/>
        <end position="366"/>
    </location>
</feature>
<feature type="region of interest" description="Disordered" evidence="2">
    <location>
        <begin position="523"/>
        <end position="626"/>
    </location>
</feature>
<feature type="compositionally biased region" description="Basic residues" evidence="2">
    <location>
        <begin position="337"/>
        <end position="353"/>
    </location>
</feature>
<protein>
    <submittedName>
        <fullName evidence="3">Uncharacterized protein</fullName>
    </submittedName>
</protein>
<feature type="compositionally biased region" description="Low complexity" evidence="2">
    <location>
        <begin position="209"/>
        <end position="219"/>
    </location>
</feature>
<organism evidence="3">
    <name type="scientific">Cyprideis torosa</name>
    <dbReference type="NCBI Taxonomy" id="163714"/>
    <lineage>
        <taxon>Eukaryota</taxon>
        <taxon>Metazoa</taxon>
        <taxon>Ecdysozoa</taxon>
        <taxon>Arthropoda</taxon>
        <taxon>Crustacea</taxon>
        <taxon>Oligostraca</taxon>
        <taxon>Ostracoda</taxon>
        <taxon>Podocopa</taxon>
        <taxon>Podocopida</taxon>
        <taxon>Cytherocopina</taxon>
        <taxon>Cytheroidea</taxon>
        <taxon>Cytherideidae</taxon>
        <taxon>Cyprideis</taxon>
    </lineage>
</organism>
<dbReference type="GO" id="GO:0006357">
    <property type="term" value="P:regulation of transcription by RNA polymerase II"/>
    <property type="evidence" value="ECO:0007669"/>
    <property type="project" value="TreeGrafter"/>
</dbReference>
<dbReference type="Pfam" id="PF13832">
    <property type="entry name" value="zf-HC5HC2H_2"/>
    <property type="match status" value="1"/>
</dbReference>
<feature type="region of interest" description="Disordered" evidence="2">
    <location>
        <begin position="651"/>
        <end position="683"/>
    </location>
</feature>
<feature type="compositionally biased region" description="Low complexity" evidence="2">
    <location>
        <begin position="524"/>
        <end position="540"/>
    </location>
</feature>
<feature type="compositionally biased region" description="Pro residues" evidence="2">
    <location>
        <begin position="583"/>
        <end position="595"/>
    </location>
</feature>
<dbReference type="EMBL" id="OB660664">
    <property type="protein sequence ID" value="CAD7225784.1"/>
    <property type="molecule type" value="Genomic_DNA"/>
</dbReference>
<dbReference type="InterPro" id="IPR049773">
    <property type="entry name" value="AF10-like_CC"/>
</dbReference>
<evidence type="ECO:0000256" key="1">
    <source>
        <dbReference type="SAM" id="Coils"/>
    </source>
</evidence>